<comment type="caution">
    <text evidence="2">The sequence shown here is derived from an EMBL/GenBank/DDBJ whole genome shotgun (WGS) entry which is preliminary data.</text>
</comment>
<dbReference type="EMBL" id="QICH01000110">
    <property type="protein sequence ID" value="PXF62255.1"/>
    <property type="molecule type" value="Genomic_DNA"/>
</dbReference>
<evidence type="ECO:0000256" key="1">
    <source>
        <dbReference type="SAM" id="MobiDB-lite"/>
    </source>
</evidence>
<feature type="compositionally biased region" description="Polar residues" evidence="1">
    <location>
        <begin position="1"/>
        <end position="15"/>
    </location>
</feature>
<proteinExistence type="predicted"/>
<evidence type="ECO:0000313" key="3">
    <source>
        <dbReference type="Proteomes" id="UP000247689"/>
    </source>
</evidence>
<organism evidence="2 3">
    <name type="scientific">Kangiella spongicola</name>
    <dbReference type="NCBI Taxonomy" id="796379"/>
    <lineage>
        <taxon>Bacteria</taxon>
        <taxon>Pseudomonadati</taxon>
        <taxon>Pseudomonadota</taxon>
        <taxon>Gammaproteobacteria</taxon>
        <taxon>Kangiellales</taxon>
        <taxon>Kangiellaceae</taxon>
        <taxon>Kangiella</taxon>
    </lineage>
</organism>
<keyword evidence="3" id="KW-1185">Reference proteome</keyword>
<feature type="compositionally biased region" description="Basic and acidic residues" evidence="1">
    <location>
        <begin position="16"/>
        <end position="32"/>
    </location>
</feature>
<accession>A0A318D323</accession>
<protein>
    <submittedName>
        <fullName evidence="2">Uncharacterized protein</fullName>
    </submittedName>
</protein>
<evidence type="ECO:0000313" key="2">
    <source>
        <dbReference type="EMBL" id="PXF62255.1"/>
    </source>
</evidence>
<sequence length="63" mass="7318">MKSGNQKYSVQNPLTQDKKKTSHRKLDKEHQTQEGNLQLYSNGGQWWVLQKWWAVLSCSGTDP</sequence>
<dbReference type="Proteomes" id="UP000247689">
    <property type="component" value="Unassembled WGS sequence"/>
</dbReference>
<reference evidence="2 3" key="1">
    <citation type="submission" date="2018-05" db="EMBL/GenBank/DDBJ databases">
        <title>Kangiella spongicola genome sequence.</title>
        <authorList>
            <person name="Maclea K.S."/>
            <person name="Goen A.E."/>
            <person name="Kelley C."/>
            <person name="Underriner A."/>
            <person name="Silverwood T."/>
            <person name="Trachtenberg A.M."/>
        </authorList>
    </citation>
    <scope>NUCLEOTIDE SEQUENCE [LARGE SCALE GENOMIC DNA]</scope>
    <source>
        <strain evidence="2 3">ATCC BAA-2076</strain>
    </source>
</reference>
<feature type="region of interest" description="Disordered" evidence="1">
    <location>
        <begin position="1"/>
        <end position="35"/>
    </location>
</feature>
<name>A0A318D323_9GAMM</name>
<gene>
    <name evidence="2" type="ORF">DL796_12530</name>
</gene>
<dbReference type="AlphaFoldDB" id="A0A318D323"/>